<evidence type="ECO:0000256" key="1">
    <source>
        <dbReference type="SAM" id="Phobius"/>
    </source>
</evidence>
<accession>A0A2P2PNC6</accession>
<dbReference type="AlphaFoldDB" id="A0A2P2PNC6"/>
<sequence length="61" mass="6593">MEFGSFTSYKLASFSFSSAFETLGLPGCRTSITNCFLESSLLVMNFLVLIVTALSAIVLIC</sequence>
<reference evidence="2" key="1">
    <citation type="submission" date="2018-02" db="EMBL/GenBank/DDBJ databases">
        <title>Rhizophora mucronata_Transcriptome.</title>
        <authorList>
            <person name="Meera S.P."/>
            <person name="Sreeshan A."/>
            <person name="Augustine A."/>
        </authorList>
    </citation>
    <scope>NUCLEOTIDE SEQUENCE</scope>
    <source>
        <tissue evidence="2">Leaf</tissue>
    </source>
</reference>
<keyword evidence="1" id="KW-0472">Membrane</keyword>
<dbReference type="EMBL" id="GGEC01075796">
    <property type="protein sequence ID" value="MBX56280.1"/>
    <property type="molecule type" value="Transcribed_RNA"/>
</dbReference>
<proteinExistence type="predicted"/>
<protein>
    <submittedName>
        <fullName evidence="2">Uncharacterized protein</fullName>
    </submittedName>
</protein>
<keyword evidence="1" id="KW-1133">Transmembrane helix</keyword>
<name>A0A2P2PNC6_RHIMU</name>
<organism evidence="2">
    <name type="scientific">Rhizophora mucronata</name>
    <name type="common">Asiatic mangrove</name>
    <dbReference type="NCBI Taxonomy" id="61149"/>
    <lineage>
        <taxon>Eukaryota</taxon>
        <taxon>Viridiplantae</taxon>
        <taxon>Streptophyta</taxon>
        <taxon>Embryophyta</taxon>
        <taxon>Tracheophyta</taxon>
        <taxon>Spermatophyta</taxon>
        <taxon>Magnoliopsida</taxon>
        <taxon>eudicotyledons</taxon>
        <taxon>Gunneridae</taxon>
        <taxon>Pentapetalae</taxon>
        <taxon>rosids</taxon>
        <taxon>fabids</taxon>
        <taxon>Malpighiales</taxon>
        <taxon>Rhizophoraceae</taxon>
        <taxon>Rhizophora</taxon>
    </lineage>
</organism>
<feature type="transmembrane region" description="Helical" evidence="1">
    <location>
        <begin position="41"/>
        <end position="60"/>
    </location>
</feature>
<keyword evidence="1" id="KW-0812">Transmembrane</keyword>
<evidence type="ECO:0000313" key="2">
    <source>
        <dbReference type="EMBL" id="MBX56280.1"/>
    </source>
</evidence>